<feature type="domain" description="Disease resistance protein winged helix" evidence="8">
    <location>
        <begin position="415"/>
        <end position="485"/>
    </location>
</feature>
<reference evidence="11" key="1">
    <citation type="journal article" date="2018" name="Nat. Plants">
        <title>Whole-genome landscape of Medicago truncatula symbiotic genes.</title>
        <authorList>
            <person name="Pecrix Y."/>
            <person name="Staton S.E."/>
            <person name="Sallet E."/>
            <person name="Lelandais-Briere C."/>
            <person name="Moreau S."/>
            <person name="Carrere S."/>
            <person name="Blein T."/>
            <person name="Jardinaud M.F."/>
            <person name="Latrasse D."/>
            <person name="Zouine M."/>
            <person name="Zahm M."/>
            <person name="Kreplak J."/>
            <person name="Mayjonade B."/>
            <person name="Satge C."/>
            <person name="Perez M."/>
            <person name="Cauet S."/>
            <person name="Marande W."/>
            <person name="Chantry-Darmon C."/>
            <person name="Lopez-Roques C."/>
            <person name="Bouchez O."/>
            <person name="Berard A."/>
            <person name="Debelle F."/>
            <person name="Munos S."/>
            <person name="Bendahmane A."/>
            <person name="Berges H."/>
            <person name="Niebel A."/>
            <person name="Buitink J."/>
            <person name="Frugier F."/>
            <person name="Benhamed M."/>
            <person name="Crespi M."/>
            <person name="Gouzy J."/>
            <person name="Gamas P."/>
        </authorList>
    </citation>
    <scope>NUCLEOTIDE SEQUENCE [LARGE SCALE GENOMIC DNA]</scope>
    <source>
        <strain evidence="11">cv. Jemalong A17</strain>
    </source>
</reference>
<dbReference type="Gene3D" id="1.10.8.430">
    <property type="entry name" value="Helical domain of apoptotic protease-activating factors"/>
    <property type="match status" value="1"/>
</dbReference>
<gene>
    <name evidence="10" type="ORF">MtrunA17_Chr3g0086161</name>
</gene>
<dbReference type="GO" id="GO:0043531">
    <property type="term" value="F:ADP binding"/>
    <property type="evidence" value="ECO:0007669"/>
    <property type="project" value="InterPro"/>
</dbReference>
<evidence type="ECO:0000313" key="10">
    <source>
        <dbReference type="EMBL" id="RHN66012.1"/>
    </source>
</evidence>
<dbReference type="InterPro" id="IPR036388">
    <property type="entry name" value="WH-like_DNA-bd_sf"/>
</dbReference>
<dbReference type="Pfam" id="PF13855">
    <property type="entry name" value="LRR_8"/>
    <property type="match status" value="1"/>
</dbReference>
<keyword evidence="4" id="KW-0611">Plant defense</keyword>
<feature type="domain" description="NB-ARC" evidence="6">
    <location>
        <begin position="159"/>
        <end position="331"/>
    </location>
</feature>
<evidence type="ECO:0000259" key="8">
    <source>
        <dbReference type="Pfam" id="PF23559"/>
    </source>
</evidence>
<dbReference type="Proteomes" id="UP000265566">
    <property type="component" value="Chromosome 3"/>
</dbReference>
<dbReference type="InterPro" id="IPR003591">
    <property type="entry name" value="Leu-rich_rpt_typical-subtyp"/>
</dbReference>
<dbReference type="Gene3D" id="1.10.10.10">
    <property type="entry name" value="Winged helix-like DNA-binding domain superfamily/Winged helix DNA-binding domain"/>
    <property type="match status" value="1"/>
</dbReference>
<evidence type="ECO:0000259" key="6">
    <source>
        <dbReference type="Pfam" id="PF00931"/>
    </source>
</evidence>
<evidence type="ECO:0000256" key="4">
    <source>
        <dbReference type="ARBA" id="ARBA00022821"/>
    </source>
</evidence>
<evidence type="ECO:0000256" key="2">
    <source>
        <dbReference type="ARBA" id="ARBA00022737"/>
    </source>
</evidence>
<dbReference type="FunFam" id="1.10.10.10:FF:000322">
    <property type="entry name" value="Probable disease resistance protein At1g63360"/>
    <property type="match status" value="1"/>
</dbReference>
<evidence type="ECO:0000256" key="1">
    <source>
        <dbReference type="ARBA" id="ARBA00022614"/>
    </source>
</evidence>
<keyword evidence="3" id="KW-0547">Nucleotide-binding</keyword>
<evidence type="ECO:0000256" key="5">
    <source>
        <dbReference type="ARBA" id="ARBA00022840"/>
    </source>
</evidence>
<protein>
    <submittedName>
        <fullName evidence="10">Putative P-loop containing nucleoside triphosphate hydrolase, leucine-rich repeat domain, L</fullName>
    </submittedName>
</protein>
<dbReference type="InterPro" id="IPR032675">
    <property type="entry name" value="LRR_dom_sf"/>
</dbReference>
<dbReference type="PANTHER" id="PTHR36766:SF40">
    <property type="entry name" value="DISEASE RESISTANCE PROTEIN RGA3"/>
    <property type="match status" value="1"/>
</dbReference>
<dbReference type="AlphaFoldDB" id="A0A396IKD2"/>
<dbReference type="PRINTS" id="PR00364">
    <property type="entry name" value="DISEASERSIST"/>
</dbReference>
<dbReference type="PANTHER" id="PTHR36766">
    <property type="entry name" value="PLANT BROAD-SPECTRUM MILDEW RESISTANCE PROTEIN RPW8"/>
    <property type="match status" value="1"/>
</dbReference>
<dbReference type="GO" id="GO:0051707">
    <property type="term" value="P:response to other organism"/>
    <property type="evidence" value="ECO:0007669"/>
    <property type="project" value="UniProtKB-ARBA"/>
</dbReference>
<dbReference type="Pfam" id="PF18052">
    <property type="entry name" value="Rx_N"/>
    <property type="match status" value="1"/>
</dbReference>
<dbReference type="InterPro" id="IPR041118">
    <property type="entry name" value="Rx_N"/>
</dbReference>
<dbReference type="InterPro" id="IPR001611">
    <property type="entry name" value="Leu-rich_rpt"/>
</dbReference>
<dbReference type="Gramene" id="rna13921">
    <property type="protein sequence ID" value="RHN66012.1"/>
    <property type="gene ID" value="gene13921"/>
</dbReference>
<name>A0A396IKD2_MEDTR</name>
<evidence type="ECO:0000259" key="9">
    <source>
        <dbReference type="Pfam" id="PF25019"/>
    </source>
</evidence>
<accession>A0A396IKD2</accession>
<dbReference type="InterPro" id="IPR042197">
    <property type="entry name" value="Apaf_helical"/>
</dbReference>
<dbReference type="Gene3D" id="1.20.5.4130">
    <property type="match status" value="1"/>
</dbReference>
<feature type="domain" description="R13L1/DRL21-like LRR repeat region" evidence="9">
    <location>
        <begin position="674"/>
        <end position="799"/>
    </location>
</feature>
<dbReference type="InterPro" id="IPR002182">
    <property type="entry name" value="NB-ARC"/>
</dbReference>
<dbReference type="SUPFAM" id="SSF52540">
    <property type="entry name" value="P-loop containing nucleoside triphosphate hydrolases"/>
    <property type="match status" value="1"/>
</dbReference>
<dbReference type="Gene3D" id="3.80.10.10">
    <property type="entry name" value="Ribonuclease Inhibitor"/>
    <property type="match status" value="2"/>
</dbReference>
<dbReference type="GO" id="GO:0016787">
    <property type="term" value="F:hydrolase activity"/>
    <property type="evidence" value="ECO:0007669"/>
    <property type="project" value="UniProtKB-KW"/>
</dbReference>
<sequence>MAELIAGAFLSSFFQVTLDRIASRDFKDLFNKKLINKLEITLNSINQLLDDAETKKYQNQNVKNWLDRLKHKLYEVDQLLDEFDTHVQRKSKVQHFISAFTNRFESRIKDLLDNLNTLAEQKDVFRLTERSYESAVSLQSSKRSPTASLVDESCIYGREGDKEEIINYLLSDKDNNNQVSIISIVGMGGMGKTTLAQLVYNDQRMEKHFELKAWVHVSKSFDVVGLTKTILRSFHSPADGEDFDPLICQLQKTLTGKKCLLVLDDVWNGNKECLERLLLSFNPGFSGSKIIVTTRDKHVAFVMKSDHQLPLKKLEKKDCWSIFVKHAFQGKNVFEYPNHESIGKKIVEKCGGLPLAVKTLGKLLQRKFSQAEWSKILETNMWHVREDGDEINSVLRLSYHNLPSNLKRCFAYCSIFPKGYEFEKDELIKLWMAEGLLKCCGRDKSEEELGNEFLDDLESISFFQEPLYSWGDKSFVMHDLVNDLAKSESHEFCLQIEGDSVQNISERTRHVCCYLDLKDGAGILNHISKIKGLRSLLVLPRGYGKECFMISNNLQRDLFSKLKYLRMLSFCGCKLRELSGEIGNLKLLRYLNLTESLIERLPDSICKLYKLETLILKRCFKLTELPSDFYKLVSLRHLNLEGCNIKKMPKQIGSLNHLQTLSHFVVGEENGSNIQQLGNLNCLQGKLCISGLEHVINPKDAAGANLKDKKHVEELNMEYSDNFKFNNNGRESNVFEALHPNSNLKRLYIGRYQGNNFPNWITGCHLPNLVSLQLKGCGCSHMPPIEQLPSLKEFSISNCNGIKIITEEFYGNSSTNVSFRSLEVLKFEEMNNWEEWFCPEGFPLLKEIYIWNCPKLKRALLPQHLPSIQKLKICDCNKLEASIPKGDRIIELNIQRCDRILVNELPISLKKLSLWENRYTEFSVGQKLVNNTILEELKLDFRGCVNCPSLDLRCYNSLWRLSIKGWHSSSLPFSLHLFTKLHSLYLYDCPELEWFQMGGLPSNLADLYIENCPKLIASRKEWGLFQLNSLKSFFISNEFENVESFPEKNLLPPTLQTLCINDCSKLRIMNNKGFLHLKSLIELHIWNCPILERLPEEALPNTLTSIEISDCPLIKGKYEKEGGENWHTISHIPHVTIDGIEQK</sequence>
<keyword evidence="5" id="KW-0067">ATP-binding</keyword>
<dbReference type="InterPro" id="IPR056789">
    <property type="entry name" value="LRR_R13L1-DRL21"/>
</dbReference>
<dbReference type="SUPFAM" id="SSF52047">
    <property type="entry name" value="RNI-like"/>
    <property type="match status" value="1"/>
</dbReference>
<dbReference type="OrthoDB" id="20872at2759"/>
<feature type="domain" description="Disease resistance N-terminal" evidence="7">
    <location>
        <begin position="9"/>
        <end position="92"/>
    </location>
</feature>
<evidence type="ECO:0000259" key="7">
    <source>
        <dbReference type="Pfam" id="PF18052"/>
    </source>
</evidence>
<dbReference type="Pfam" id="PF23559">
    <property type="entry name" value="WHD_DRP"/>
    <property type="match status" value="1"/>
</dbReference>
<evidence type="ECO:0000313" key="11">
    <source>
        <dbReference type="Proteomes" id="UP000265566"/>
    </source>
</evidence>
<keyword evidence="1" id="KW-0433">Leucine-rich repeat</keyword>
<dbReference type="GO" id="GO:0005524">
    <property type="term" value="F:ATP binding"/>
    <property type="evidence" value="ECO:0007669"/>
    <property type="project" value="UniProtKB-KW"/>
</dbReference>
<dbReference type="SUPFAM" id="SSF52058">
    <property type="entry name" value="L domain-like"/>
    <property type="match status" value="1"/>
</dbReference>
<keyword evidence="2" id="KW-0677">Repeat</keyword>
<evidence type="ECO:0000256" key="3">
    <source>
        <dbReference type="ARBA" id="ARBA00022741"/>
    </source>
</evidence>
<dbReference type="Gene3D" id="3.40.50.300">
    <property type="entry name" value="P-loop containing nucleotide triphosphate hydrolases"/>
    <property type="match status" value="1"/>
</dbReference>
<keyword evidence="10" id="KW-0378">Hydrolase</keyword>
<dbReference type="FunFam" id="3.40.50.300:FF:001091">
    <property type="entry name" value="Probable disease resistance protein At1g61300"/>
    <property type="match status" value="1"/>
</dbReference>
<dbReference type="Pfam" id="PF00931">
    <property type="entry name" value="NB-ARC"/>
    <property type="match status" value="1"/>
</dbReference>
<dbReference type="SMART" id="SM00369">
    <property type="entry name" value="LRR_TYP"/>
    <property type="match status" value="3"/>
</dbReference>
<proteinExistence type="predicted"/>
<comment type="caution">
    <text evidence="10">The sequence shown here is derived from an EMBL/GenBank/DDBJ whole genome shotgun (WGS) entry which is preliminary data.</text>
</comment>
<dbReference type="InterPro" id="IPR058922">
    <property type="entry name" value="WHD_DRP"/>
</dbReference>
<dbReference type="Pfam" id="PF25019">
    <property type="entry name" value="LRR_R13L1-DRL21"/>
    <property type="match status" value="1"/>
</dbReference>
<dbReference type="InterPro" id="IPR027417">
    <property type="entry name" value="P-loop_NTPase"/>
</dbReference>
<organism evidence="10 11">
    <name type="scientific">Medicago truncatula</name>
    <name type="common">Barrel medic</name>
    <name type="synonym">Medicago tribuloides</name>
    <dbReference type="NCBI Taxonomy" id="3880"/>
    <lineage>
        <taxon>Eukaryota</taxon>
        <taxon>Viridiplantae</taxon>
        <taxon>Streptophyta</taxon>
        <taxon>Embryophyta</taxon>
        <taxon>Tracheophyta</taxon>
        <taxon>Spermatophyta</taxon>
        <taxon>Magnoliopsida</taxon>
        <taxon>eudicotyledons</taxon>
        <taxon>Gunneridae</taxon>
        <taxon>Pentapetalae</taxon>
        <taxon>rosids</taxon>
        <taxon>fabids</taxon>
        <taxon>Fabales</taxon>
        <taxon>Fabaceae</taxon>
        <taxon>Papilionoideae</taxon>
        <taxon>50 kb inversion clade</taxon>
        <taxon>NPAAA clade</taxon>
        <taxon>Hologalegina</taxon>
        <taxon>IRL clade</taxon>
        <taxon>Trifolieae</taxon>
        <taxon>Medicago</taxon>
    </lineage>
</organism>
<dbReference type="EMBL" id="PSQE01000003">
    <property type="protein sequence ID" value="RHN66012.1"/>
    <property type="molecule type" value="Genomic_DNA"/>
</dbReference>
<dbReference type="GO" id="GO:0006952">
    <property type="term" value="P:defense response"/>
    <property type="evidence" value="ECO:0007669"/>
    <property type="project" value="UniProtKB-KW"/>
</dbReference>